<dbReference type="PROSITE" id="PS01124">
    <property type="entry name" value="HTH_ARAC_FAMILY_2"/>
    <property type="match status" value="1"/>
</dbReference>
<evidence type="ECO:0000256" key="3">
    <source>
        <dbReference type="ARBA" id="ARBA00023163"/>
    </source>
</evidence>
<gene>
    <name evidence="5" type="ORF">D4A47_04520</name>
</gene>
<proteinExistence type="predicted"/>
<evidence type="ECO:0000256" key="2">
    <source>
        <dbReference type="ARBA" id="ARBA00023125"/>
    </source>
</evidence>
<dbReference type="InterPro" id="IPR018060">
    <property type="entry name" value="HTH_AraC"/>
</dbReference>
<dbReference type="InterPro" id="IPR009057">
    <property type="entry name" value="Homeodomain-like_sf"/>
</dbReference>
<dbReference type="PROSITE" id="PS00041">
    <property type="entry name" value="HTH_ARAC_FAMILY_1"/>
    <property type="match status" value="1"/>
</dbReference>
<keyword evidence="1" id="KW-0805">Transcription regulation</keyword>
<dbReference type="PANTHER" id="PTHR46796">
    <property type="entry name" value="HTH-TYPE TRANSCRIPTIONAL ACTIVATOR RHAS-RELATED"/>
    <property type="match status" value="1"/>
</dbReference>
<reference evidence="5 6" key="1">
    <citation type="submission" date="2018-10" db="EMBL/GenBank/DDBJ databases">
        <title>Anaerotruncus faecis sp. nov., isolated from human feces.</title>
        <authorList>
            <person name="Wang Y.-J."/>
        </authorList>
    </citation>
    <scope>NUCLEOTIDE SEQUENCE [LARGE SCALE GENOMIC DNA]</scope>
    <source>
        <strain evidence="5 6">22A2-44</strain>
    </source>
</reference>
<dbReference type="SMART" id="SM00342">
    <property type="entry name" value="HTH_ARAC"/>
    <property type="match status" value="1"/>
</dbReference>
<dbReference type="Gene3D" id="1.10.10.60">
    <property type="entry name" value="Homeodomain-like"/>
    <property type="match status" value="2"/>
</dbReference>
<dbReference type="InterPro" id="IPR018062">
    <property type="entry name" value="HTH_AraC-typ_CS"/>
</dbReference>
<protein>
    <submittedName>
        <fullName evidence="5">AraC family transcriptional regulator</fullName>
    </submittedName>
</protein>
<comment type="caution">
    <text evidence="5">The sequence shown here is derived from an EMBL/GenBank/DDBJ whole genome shotgun (WGS) entry which is preliminary data.</text>
</comment>
<accession>A0A498CPA3</accession>
<evidence type="ECO:0000259" key="4">
    <source>
        <dbReference type="PROSITE" id="PS01124"/>
    </source>
</evidence>
<sequence length="289" mass="31023">MSAIDEIRPGRCPLGLRAPAGFPGVLPAECGRLEAGAPLSFTGHAVLLLHLCGGRASALLGEESLRLEPGCFLVARDASALRLLPEGEADCAYLLLKNARELAALLARDGALLRPHAGCRAAGLLWNFCRRAQTGGFQNPFAASEAAYRILMELCAAAPRADACSELVRGAIDLIRSELAFLAGVDELAEKLGVSKPHLIRTFTAEVGESPGKFLQRERIDAAKLLLLNREYPVETVANMTGYAGANYFCKVFRRLTGESPGEYRARASAPLPGRDLPRLDAFEGVYYV</sequence>
<dbReference type="EMBL" id="RCHT01000004">
    <property type="protein sequence ID" value="RLL13206.1"/>
    <property type="molecule type" value="Genomic_DNA"/>
</dbReference>
<feature type="domain" description="HTH araC/xylS-type" evidence="4">
    <location>
        <begin position="169"/>
        <end position="267"/>
    </location>
</feature>
<dbReference type="RefSeq" id="WP_121586337.1">
    <property type="nucleotide sequence ID" value="NZ_RCHT01000004.1"/>
</dbReference>
<dbReference type="SUPFAM" id="SSF46689">
    <property type="entry name" value="Homeodomain-like"/>
    <property type="match status" value="2"/>
</dbReference>
<dbReference type="InterPro" id="IPR050204">
    <property type="entry name" value="AraC_XylS_family_regulators"/>
</dbReference>
<evidence type="ECO:0000313" key="5">
    <source>
        <dbReference type="EMBL" id="RLL13206.1"/>
    </source>
</evidence>
<evidence type="ECO:0000256" key="1">
    <source>
        <dbReference type="ARBA" id="ARBA00023015"/>
    </source>
</evidence>
<keyword evidence="2" id="KW-0238">DNA-binding</keyword>
<dbReference type="AlphaFoldDB" id="A0A498CPA3"/>
<dbReference type="PRINTS" id="PR00032">
    <property type="entry name" value="HTHARAC"/>
</dbReference>
<keyword evidence="6" id="KW-1185">Reference proteome</keyword>
<dbReference type="Proteomes" id="UP000276301">
    <property type="component" value="Unassembled WGS sequence"/>
</dbReference>
<name>A0A498CPA3_9FIRM</name>
<organism evidence="5 6">
    <name type="scientific">Anaerotruncus massiliensis</name>
    <name type="common">ex Liu et al. 2021</name>
    <dbReference type="NCBI Taxonomy" id="2321404"/>
    <lineage>
        <taxon>Bacteria</taxon>
        <taxon>Bacillati</taxon>
        <taxon>Bacillota</taxon>
        <taxon>Clostridia</taxon>
        <taxon>Eubacteriales</taxon>
        <taxon>Oscillospiraceae</taxon>
        <taxon>Anaerotruncus</taxon>
    </lineage>
</organism>
<evidence type="ECO:0000313" key="6">
    <source>
        <dbReference type="Proteomes" id="UP000276301"/>
    </source>
</evidence>
<dbReference type="InterPro" id="IPR020449">
    <property type="entry name" value="Tscrpt_reg_AraC-type_HTH"/>
</dbReference>
<keyword evidence="3" id="KW-0804">Transcription</keyword>
<dbReference type="GO" id="GO:0003700">
    <property type="term" value="F:DNA-binding transcription factor activity"/>
    <property type="evidence" value="ECO:0007669"/>
    <property type="project" value="InterPro"/>
</dbReference>
<dbReference type="Pfam" id="PF12833">
    <property type="entry name" value="HTH_18"/>
    <property type="match status" value="1"/>
</dbReference>
<dbReference type="GO" id="GO:0043565">
    <property type="term" value="F:sequence-specific DNA binding"/>
    <property type="evidence" value="ECO:0007669"/>
    <property type="project" value="InterPro"/>
</dbReference>